<evidence type="ECO:0000256" key="6">
    <source>
        <dbReference type="PROSITE-ProRule" id="PRU00284"/>
    </source>
</evidence>
<keyword evidence="3 7" id="KW-0472">Membrane</keyword>
<keyword evidence="2" id="KW-1003">Cell membrane</keyword>
<protein>
    <submittedName>
        <fullName evidence="10">Methyl-accepting chemotaxis protein</fullName>
    </submittedName>
</protein>
<keyword evidence="7" id="KW-0812">Transmembrane</keyword>
<dbReference type="PANTHER" id="PTHR32089">
    <property type="entry name" value="METHYL-ACCEPTING CHEMOTAXIS PROTEIN MCPB"/>
    <property type="match status" value="1"/>
</dbReference>
<evidence type="ECO:0000256" key="2">
    <source>
        <dbReference type="ARBA" id="ARBA00022475"/>
    </source>
</evidence>
<dbReference type="GO" id="GO:0006935">
    <property type="term" value="P:chemotaxis"/>
    <property type="evidence" value="ECO:0007669"/>
    <property type="project" value="InterPro"/>
</dbReference>
<dbReference type="Pfam" id="PF00672">
    <property type="entry name" value="HAMP"/>
    <property type="match status" value="1"/>
</dbReference>
<feature type="transmembrane region" description="Helical" evidence="7">
    <location>
        <begin position="38"/>
        <end position="58"/>
    </location>
</feature>
<proteinExistence type="inferred from homology"/>
<dbReference type="AlphaFoldDB" id="A0A437K5R0"/>
<dbReference type="PROSITE" id="PS50885">
    <property type="entry name" value="HAMP"/>
    <property type="match status" value="1"/>
</dbReference>
<feature type="domain" description="HAMP" evidence="9">
    <location>
        <begin position="231"/>
        <end position="284"/>
    </location>
</feature>
<organism evidence="10 11">
    <name type="scientific">Niallia taxi</name>
    <dbReference type="NCBI Taxonomy" id="2499688"/>
    <lineage>
        <taxon>Bacteria</taxon>
        <taxon>Bacillati</taxon>
        <taxon>Bacillota</taxon>
        <taxon>Bacilli</taxon>
        <taxon>Bacillales</taxon>
        <taxon>Bacillaceae</taxon>
        <taxon>Niallia</taxon>
    </lineage>
</organism>
<dbReference type="EMBL" id="RZTZ01000013">
    <property type="protein sequence ID" value="RVT58319.1"/>
    <property type="molecule type" value="Genomic_DNA"/>
</dbReference>
<evidence type="ECO:0000313" key="11">
    <source>
        <dbReference type="Proteomes" id="UP000288024"/>
    </source>
</evidence>
<dbReference type="InterPro" id="IPR004090">
    <property type="entry name" value="Chemotax_Me-accpt_rcpt"/>
</dbReference>
<dbReference type="Proteomes" id="UP000288024">
    <property type="component" value="Unassembled WGS sequence"/>
</dbReference>
<evidence type="ECO:0000256" key="1">
    <source>
        <dbReference type="ARBA" id="ARBA00004236"/>
    </source>
</evidence>
<dbReference type="Gene3D" id="6.10.340.10">
    <property type="match status" value="1"/>
</dbReference>
<dbReference type="InterPro" id="IPR003660">
    <property type="entry name" value="HAMP_dom"/>
</dbReference>
<dbReference type="CDD" id="cd11386">
    <property type="entry name" value="MCP_signal"/>
    <property type="match status" value="1"/>
</dbReference>
<dbReference type="PANTHER" id="PTHR32089:SF114">
    <property type="entry name" value="METHYL-ACCEPTING CHEMOTAXIS PROTEIN MCPB"/>
    <property type="match status" value="1"/>
</dbReference>
<feature type="domain" description="Methyl-accepting transducer" evidence="8">
    <location>
        <begin position="303"/>
        <end position="553"/>
    </location>
</feature>
<dbReference type="SMART" id="SM00283">
    <property type="entry name" value="MA"/>
    <property type="match status" value="1"/>
</dbReference>
<dbReference type="Pfam" id="PF00015">
    <property type="entry name" value="MCPsignal"/>
    <property type="match status" value="1"/>
</dbReference>
<dbReference type="SMART" id="SM00304">
    <property type="entry name" value="HAMP"/>
    <property type="match status" value="1"/>
</dbReference>
<evidence type="ECO:0000256" key="7">
    <source>
        <dbReference type="SAM" id="Phobius"/>
    </source>
</evidence>
<evidence type="ECO:0000259" key="8">
    <source>
        <dbReference type="PROSITE" id="PS50111"/>
    </source>
</evidence>
<sequence>MLFNNCLLLSILLLEIGGTLLTEKFKFKNLRIGYKYGIVFLLTLVLFLTSIGITYVSLNKMSSNMNEISSKNELSINTMELVALFQEKNTQIPLYFLDANDEKLDEYLELSKKFTLTALKVEKNIEGKEAKQIYLKLIANNQEIDEIFFNSVVPNVKDFNTTSYKELEKQISDLKGKVTEEGEQLNKLVSAENQHSLAESKSYVTRTSFLVGILTIVTIAISSAILIIISKRIQGKLKHVIEVSDSIANGKLDVSLLDESSTDEIGVMSKSINKMGQSLKETIYGISSMSTNLDSRSLEVSEAAAEVSTTIDTISMTVQELVEGVNVQADASSTIAVNMQDFNQQISIADENANELVKTSAIVTASSKEGSRLMNKSLEQMHTINTVVTSSVEKMKELEGNTANITKLVTFIKSIADQTNLLSLNASIEAARAGEAGKGFSVVAEEVRKLAVQTSDSITDITGLVTAIRENSIESLTQLEKGYEEVNKGAEQIKMTESTFNAIMDGITNLTEKSLNISEIIKEFTKTGNGISASVEQIAAVSEESAASFEEVSASMMQQNDMMTSISANFREITQMVDNMNSMIQKFELDKEGKGHA</sequence>
<dbReference type="CDD" id="cd06225">
    <property type="entry name" value="HAMP"/>
    <property type="match status" value="1"/>
</dbReference>
<comment type="subcellular location">
    <subcellularLocation>
        <location evidence="1">Cell membrane</location>
    </subcellularLocation>
</comment>
<name>A0A437K5R0_9BACI</name>
<comment type="similarity">
    <text evidence="5">Belongs to the methyl-accepting chemotaxis (MCP) protein family.</text>
</comment>
<dbReference type="GO" id="GO:0004888">
    <property type="term" value="F:transmembrane signaling receptor activity"/>
    <property type="evidence" value="ECO:0007669"/>
    <property type="project" value="InterPro"/>
</dbReference>
<dbReference type="PRINTS" id="PR00260">
    <property type="entry name" value="CHEMTRNSDUCR"/>
</dbReference>
<dbReference type="InterPro" id="IPR004089">
    <property type="entry name" value="MCPsignal_dom"/>
</dbReference>
<dbReference type="PROSITE" id="PS50111">
    <property type="entry name" value="CHEMOTAXIS_TRANSDUC_2"/>
    <property type="match status" value="1"/>
</dbReference>
<gene>
    <name evidence="10" type="ORF">EM808_22670</name>
</gene>
<dbReference type="GO" id="GO:0005886">
    <property type="term" value="C:plasma membrane"/>
    <property type="evidence" value="ECO:0007669"/>
    <property type="project" value="UniProtKB-SubCell"/>
</dbReference>
<reference evidence="10 11" key="1">
    <citation type="submission" date="2019-01" db="EMBL/GenBank/DDBJ databases">
        <title>Bacillus sp. M5HDSG1-1, whole genome shotgun sequence.</title>
        <authorList>
            <person name="Tuo L."/>
        </authorList>
    </citation>
    <scope>NUCLEOTIDE SEQUENCE [LARGE SCALE GENOMIC DNA]</scope>
    <source>
        <strain evidence="10 11">M5HDSG1-1</strain>
    </source>
</reference>
<evidence type="ECO:0000256" key="5">
    <source>
        <dbReference type="ARBA" id="ARBA00029447"/>
    </source>
</evidence>
<evidence type="ECO:0000259" key="9">
    <source>
        <dbReference type="PROSITE" id="PS50885"/>
    </source>
</evidence>
<dbReference type="SUPFAM" id="SSF58104">
    <property type="entry name" value="Methyl-accepting chemotaxis protein (MCP) signaling domain"/>
    <property type="match status" value="1"/>
</dbReference>
<keyword evidence="4 6" id="KW-0807">Transducer</keyword>
<dbReference type="GO" id="GO:0007165">
    <property type="term" value="P:signal transduction"/>
    <property type="evidence" value="ECO:0007669"/>
    <property type="project" value="UniProtKB-KW"/>
</dbReference>
<evidence type="ECO:0000313" key="10">
    <source>
        <dbReference type="EMBL" id="RVT58319.1"/>
    </source>
</evidence>
<evidence type="ECO:0000256" key="4">
    <source>
        <dbReference type="ARBA" id="ARBA00023224"/>
    </source>
</evidence>
<comment type="caution">
    <text evidence="10">The sequence shown here is derived from an EMBL/GenBank/DDBJ whole genome shotgun (WGS) entry which is preliminary data.</text>
</comment>
<keyword evidence="7" id="KW-1133">Transmembrane helix</keyword>
<feature type="transmembrane region" description="Helical" evidence="7">
    <location>
        <begin position="209"/>
        <end position="229"/>
    </location>
</feature>
<accession>A0A437K5R0</accession>
<keyword evidence="11" id="KW-1185">Reference proteome</keyword>
<dbReference type="Gene3D" id="1.10.287.950">
    <property type="entry name" value="Methyl-accepting chemotaxis protein"/>
    <property type="match status" value="1"/>
</dbReference>
<evidence type="ECO:0000256" key="3">
    <source>
        <dbReference type="ARBA" id="ARBA00023136"/>
    </source>
</evidence>